<proteinExistence type="predicted"/>
<accession>A0A0R1N4L8</accession>
<keyword evidence="3" id="KW-1185">Reference proteome</keyword>
<dbReference type="Proteomes" id="UP000051330">
    <property type="component" value="Unassembled WGS sequence"/>
</dbReference>
<evidence type="ECO:0000259" key="1">
    <source>
        <dbReference type="SMART" id="SM00460"/>
    </source>
</evidence>
<sequence>MKSSYIHSTDPEIKQLVTDLGGPDQSALELCANILDWFDAEKIEYSRLDVPHSSMSRSDLDVLHTHSGICSDFSHLLVSLLTAAGKPVQYAHVQQDCYGDRQEHVCVAIQVNNQWQLVDATDPYRKWYGLDCPHQQFTLLSPAQMTAYLQQTQATPSLLNAPWLHDQIVMETEESMGSVSVVLSLPQTHQWRIDAYYHYYTALCSGALVRQVATPDHSYLQFSEFSPEDIWDEKQWSNPCTVQELPNKLVFASQQIGDVLHEHQLALTKIIQMVA</sequence>
<dbReference type="OrthoDB" id="2286594at2"/>
<dbReference type="Pfam" id="PF04473">
    <property type="entry name" value="DUF553"/>
    <property type="match status" value="1"/>
</dbReference>
<dbReference type="RefSeq" id="WP_057820303.1">
    <property type="nucleotide sequence ID" value="NZ_AZEC01000006.1"/>
</dbReference>
<dbReference type="InterPro" id="IPR038765">
    <property type="entry name" value="Papain-like_cys_pep_sf"/>
</dbReference>
<dbReference type="AlphaFoldDB" id="A0A0R1N4L8"/>
<dbReference type="SUPFAM" id="SSF54001">
    <property type="entry name" value="Cysteine proteinases"/>
    <property type="match status" value="1"/>
</dbReference>
<name>A0A0R1N4L8_9LACO</name>
<evidence type="ECO:0000313" key="3">
    <source>
        <dbReference type="Proteomes" id="UP000051330"/>
    </source>
</evidence>
<comment type="caution">
    <text evidence="2">The sequence shown here is derived from an EMBL/GenBank/DDBJ whole genome shotgun (WGS) entry which is preliminary data.</text>
</comment>
<reference evidence="2 3" key="1">
    <citation type="journal article" date="2015" name="Genome Announc.">
        <title>Expanding the biotechnology potential of lactobacilli through comparative genomics of 213 strains and associated genera.</title>
        <authorList>
            <person name="Sun Z."/>
            <person name="Harris H.M."/>
            <person name="McCann A."/>
            <person name="Guo C."/>
            <person name="Argimon S."/>
            <person name="Zhang W."/>
            <person name="Yang X."/>
            <person name="Jeffery I.B."/>
            <person name="Cooney J.C."/>
            <person name="Kagawa T.F."/>
            <person name="Liu W."/>
            <person name="Song Y."/>
            <person name="Salvetti E."/>
            <person name="Wrobel A."/>
            <person name="Rasinkangas P."/>
            <person name="Parkhill J."/>
            <person name="Rea M.C."/>
            <person name="O'Sullivan O."/>
            <person name="Ritari J."/>
            <person name="Douillard F.P."/>
            <person name="Paul Ross R."/>
            <person name="Yang R."/>
            <person name="Briner A.E."/>
            <person name="Felis G.E."/>
            <person name="de Vos W.M."/>
            <person name="Barrangou R."/>
            <person name="Klaenhammer T.R."/>
            <person name="Caufield P.W."/>
            <person name="Cui Y."/>
            <person name="Zhang H."/>
            <person name="O'Toole P.W."/>
        </authorList>
    </citation>
    <scope>NUCLEOTIDE SEQUENCE [LARGE SCALE GENOMIC DNA]</scope>
    <source>
        <strain evidence="2 3">DSM 12744</strain>
    </source>
</reference>
<evidence type="ECO:0000313" key="2">
    <source>
        <dbReference type="EMBL" id="KRL12741.1"/>
    </source>
</evidence>
<dbReference type="EMBL" id="AZEC01000006">
    <property type="protein sequence ID" value="KRL12741.1"/>
    <property type="molecule type" value="Genomic_DNA"/>
</dbReference>
<feature type="domain" description="Transglutaminase-like" evidence="1">
    <location>
        <begin position="62"/>
        <end position="122"/>
    </location>
</feature>
<dbReference type="SMART" id="SM00460">
    <property type="entry name" value="TGc"/>
    <property type="match status" value="1"/>
</dbReference>
<dbReference type="InterPro" id="IPR002931">
    <property type="entry name" value="Transglutaminase-like"/>
</dbReference>
<dbReference type="Gene3D" id="3.10.620.30">
    <property type="match status" value="1"/>
</dbReference>
<organism evidence="2 3">
    <name type="scientific">Schleiferilactobacillus perolens DSM 12744</name>
    <dbReference type="NCBI Taxonomy" id="1423792"/>
    <lineage>
        <taxon>Bacteria</taxon>
        <taxon>Bacillati</taxon>
        <taxon>Bacillota</taxon>
        <taxon>Bacilli</taxon>
        <taxon>Lactobacillales</taxon>
        <taxon>Lactobacillaceae</taxon>
        <taxon>Schleiferilactobacillus</taxon>
    </lineage>
</organism>
<protein>
    <recommendedName>
        <fullName evidence="1">Transglutaminase-like domain-containing protein</fullName>
    </recommendedName>
</protein>
<dbReference type="InterPro" id="IPR007562">
    <property type="entry name" value="Transglutaminase-like_domain"/>
</dbReference>
<gene>
    <name evidence="2" type="ORF">FD09_GL002725</name>
</gene>
<dbReference type="PATRIC" id="fig|1423792.3.peg.2788"/>